<dbReference type="GO" id="GO:0046951">
    <property type="term" value="P:ketone body biosynthetic process"/>
    <property type="evidence" value="ECO:0007669"/>
    <property type="project" value="TreeGrafter"/>
</dbReference>
<dbReference type="Pfam" id="PF00682">
    <property type="entry name" value="HMGL-like"/>
    <property type="match status" value="1"/>
</dbReference>
<evidence type="ECO:0000256" key="1">
    <source>
        <dbReference type="ARBA" id="ARBA00009405"/>
    </source>
</evidence>
<dbReference type="PANTHER" id="PTHR42738">
    <property type="entry name" value="HYDROXYMETHYLGLUTARYL-COA LYASE"/>
    <property type="match status" value="1"/>
</dbReference>
<name>A0A932ZUA3_UNCTE</name>
<keyword evidence="3 5" id="KW-0456">Lyase</keyword>
<dbReference type="GO" id="GO:0046872">
    <property type="term" value="F:metal ion binding"/>
    <property type="evidence" value="ECO:0007669"/>
    <property type="project" value="UniProtKB-KW"/>
</dbReference>
<sequence length="305" mass="32306">MTLPARATIIEVGPRDGLQIEKAFVPTEAKVRLVDLLTGAGVPRVEVTSFVHPKHVPQMADAEEVLARIQRRPGTACEALVPNVRGIERALKCRVDRIVLFVAASESFNQKNLRAGREAMLGAAREAAKLAREARLPMRGGVVTAFGCPYEGRVPLEAVERVAGEYLEMGCEEITLADTVGVTNPASVRRMLEHLKGRFPGARFGLHFHNTRGAGLANVLAGLEAGAESFDASAGGMGGCPFAPRASGNIATEDTVNMLHEMGIGTGIDLPQLLGAVALAESLLGRQLPGQLLHAGIMNWDAPAA</sequence>
<dbReference type="GO" id="GO:0004419">
    <property type="term" value="F:hydroxymethylglutaryl-CoA lyase activity"/>
    <property type="evidence" value="ECO:0007669"/>
    <property type="project" value="TreeGrafter"/>
</dbReference>
<dbReference type="GO" id="GO:0006552">
    <property type="term" value="P:L-leucine catabolic process"/>
    <property type="evidence" value="ECO:0007669"/>
    <property type="project" value="TreeGrafter"/>
</dbReference>
<feature type="domain" description="Pyruvate carboxyltransferase" evidence="4">
    <location>
        <begin position="7"/>
        <end position="274"/>
    </location>
</feature>
<protein>
    <submittedName>
        <fullName evidence="5">Hydroxymethylglutaryl-CoA lyase</fullName>
    </submittedName>
</protein>
<dbReference type="InterPro" id="IPR043594">
    <property type="entry name" value="HMGL"/>
</dbReference>
<organism evidence="5 6">
    <name type="scientific">Tectimicrobiota bacterium</name>
    <dbReference type="NCBI Taxonomy" id="2528274"/>
    <lineage>
        <taxon>Bacteria</taxon>
        <taxon>Pseudomonadati</taxon>
        <taxon>Nitrospinota/Tectimicrobiota group</taxon>
        <taxon>Candidatus Tectimicrobiota</taxon>
    </lineage>
</organism>
<proteinExistence type="inferred from homology"/>
<evidence type="ECO:0000259" key="4">
    <source>
        <dbReference type="PROSITE" id="PS50991"/>
    </source>
</evidence>
<dbReference type="Proteomes" id="UP000752292">
    <property type="component" value="Unassembled WGS sequence"/>
</dbReference>
<comment type="similarity">
    <text evidence="1">Belongs to the HMG-CoA lyase family.</text>
</comment>
<dbReference type="EMBL" id="JACQRX010000242">
    <property type="protein sequence ID" value="MBI4251908.1"/>
    <property type="molecule type" value="Genomic_DNA"/>
</dbReference>
<accession>A0A932ZUA3</accession>
<comment type="caution">
    <text evidence="5">The sequence shown here is derived from an EMBL/GenBank/DDBJ whole genome shotgun (WGS) entry which is preliminary data.</text>
</comment>
<reference evidence="5" key="1">
    <citation type="submission" date="2020-07" db="EMBL/GenBank/DDBJ databases">
        <title>Huge and variable diversity of episymbiotic CPR bacteria and DPANN archaea in groundwater ecosystems.</title>
        <authorList>
            <person name="He C.Y."/>
            <person name="Keren R."/>
            <person name="Whittaker M."/>
            <person name="Farag I.F."/>
            <person name="Doudna J."/>
            <person name="Cate J.H.D."/>
            <person name="Banfield J.F."/>
        </authorList>
    </citation>
    <scope>NUCLEOTIDE SEQUENCE</scope>
    <source>
        <strain evidence="5">NC_groundwater_1370_Ag_S-0.2um_69_93</strain>
    </source>
</reference>
<dbReference type="Gene3D" id="3.20.20.70">
    <property type="entry name" value="Aldolase class I"/>
    <property type="match status" value="1"/>
</dbReference>
<gene>
    <name evidence="5" type="ORF">HY618_05560</name>
</gene>
<dbReference type="InterPro" id="IPR013785">
    <property type="entry name" value="Aldolase_TIM"/>
</dbReference>
<evidence type="ECO:0000256" key="2">
    <source>
        <dbReference type="ARBA" id="ARBA00022723"/>
    </source>
</evidence>
<dbReference type="PANTHER" id="PTHR42738:SF7">
    <property type="entry name" value="HYDROXYMETHYLGLUTARYL-COA LYASE"/>
    <property type="match status" value="1"/>
</dbReference>
<dbReference type="NCBIfam" id="NF004283">
    <property type="entry name" value="PRK05692.1"/>
    <property type="match status" value="1"/>
</dbReference>
<evidence type="ECO:0000313" key="5">
    <source>
        <dbReference type="EMBL" id="MBI4251908.1"/>
    </source>
</evidence>
<evidence type="ECO:0000256" key="3">
    <source>
        <dbReference type="ARBA" id="ARBA00023239"/>
    </source>
</evidence>
<evidence type="ECO:0000313" key="6">
    <source>
        <dbReference type="Proteomes" id="UP000752292"/>
    </source>
</evidence>
<dbReference type="InterPro" id="IPR000891">
    <property type="entry name" value="PYR_CT"/>
</dbReference>
<dbReference type="PROSITE" id="PS50991">
    <property type="entry name" value="PYR_CT"/>
    <property type="match status" value="1"/>
</dbReference>
<dbReference type="SUPFAM" id="SSF51569">
    <property type="entry name" value="Aldolase"/>
    <property type="match status" value="1"/>
</dbReference>
<dbReference type="CDD" id="cd07938">
    <property type="entry name" value="DRE_TIM_HMGL"/>
    <property type="match status" value="1"/>
</dbReference>
<keyword evidence="2" id="KW-0479">Metal-binding</keyword>
<dbReference type="FunFam" id="3.20.20.70:FF:000071">
    <property type="entry name" value="Hydroxymethylglutaryl-CoA lyase"/>
    <property type="match status" value="1"/>
</dbReference>
<dbReference type="AlphaFoldDB" id="A0A932ZUA3"/>